<sequence length="381" mass="40902">MKRYLICLLGGMLTGCTSGPVEEMPETAQLVAVSFGKPDLGIPVVLTRSDEAVTPEPTPLPEGATIRIRGYLLGNVGEQTTPAAFSAAASTFEFTYEVLADGSLSPCRVDDVGKKVAGEAEKTVVRSGIYDFYAVSPARPLQKGSGDSYQITDIPHKEDMMTSFVRGVTVSESSRQVKLGTFRRKCALVVFNVAPSKENMLPFNRLYATRLKLSKISSSGAVLIAGEDTGIPATDGVDGETGEVVFETGEFELVEAGADPDNSGLNKTKGVLLPKTAKPFDVEIDVQRDEKTATLKATVDKSISFDEGQRYVFTLEVKNNESRLQVRVLAWNAVPFTDAYVGAPDLPCPDPDINQGVGTEFTVARWKEITWSGNGEAGRGA</sequence>
<keyword evidence="2" id="KW-1185">Reference proteome</keyword>
<dbReference type="Gene3D" id="2.60.40.3730">
    <property type="entry name" value="Fimbrillin-like"/>
    <property type="match status" value="1"/>
</dbReference>
<dbReference type="InterPro" id="IPR025049">
    <property type="entry name" value="Mfa-like_1"/>
</dbReference>
<name>A0ABR6KK22_9BACT</name>
<comment type="caution">
    <text evidence="1">The sequence shown here is derived from an EMBL/GenBank/DDBJ whole genome shotgun (WGS) entry which is preliminary data.</text>
</comment>
<dbReference type="RefSeq" id="WP_183669386.1">
    <property type="nucleotide sequence ID" value="NZ_BMPB01000003.1"/>
</dbReference>
<dbReference type="Gene3D" id="2.60.40.2630">
    <property type="match status" value="1"/>
</dbReference>
<accession>A0ABR6KK22</accession>
<dbReference type="PROSITE" id="PS51257">
    <property type="entry name" value="PROKAR_LIPOPROTEIN"/>
    <property type="match status" value="1"/>
</dbReference>
<evidence type="ECO:0000313" key="2">
    <source>
        <dbReference type="Proteomes" id="UP000533637"/>
    </source>
</evidence>
<proteinExistence type="predicted"/>
<evidence type="ECO:0008006" key="3">
    <source>
        <dbReference type="Google" id="ProtNLM"/>
    </source>
</evidence>
<evidence type="ECO:0000313" key="1">
    <source>
        <dbReference type="EMBL" id="MBB4621193.1"/>
    </source>
</evidence>
<dbReference type="EMBL" id="JACHOC010000002">
    <property type="protein sequence ID" value="MBB4621193.1"/>
    <property type="molecule type" value="Genomic_DNA"/>
</dbReference>
<reference evidence="1 2" key="1">
    <citation type="submission" date="2020-08" db="EMBL/GenBank/DDBJ databases">
        <title>Genomic Encyclopedia of Type Strains, Phase IV (KMG-IV): sequencing the most valuable type-strain genomes for metagenomic binning, comparative biology and taxonomic classification.</title>
        <authorList>
            <person name="Goeker M."/>
        </authorList>
    </citation>
    <scope>NUCLEOTIDE SEQUENCE [LARGE SCALE GENOMIC DNA]</scope>
    <source>
        <strain evidence="1 2">DSM 102983</strain>
    </source>
</reference>
<protein>
    <recommendedName>
        <fullName evidence="3">Fimbrillin family protein</fullName>
    </recommendedName>
</protein>
<dbReference type="Pfam" id="PF13149">
    <property type="entry name" value="Mfa_like_1"/>
    <property type="match status" value="1"/>
</dbReference>
<dbReference type="CDD" id="cd13121">
    <property type="entry name" value="BF2867_like_C"/>
    <property type="match status" value="1"/>
</dbReference>
<organism evidence="1 2">
    <name type="scientific">Parabacteroides faecis</name>
    <dbReference type="NCBI Taxonomy" id="1217282"/>
    <lineage>
        <taxon>Bacteria</taxon>
        <taxon>Pseudomonadati</taxon>
        <taxon>Bacteroidota</taxon>
        <taxon>Bacteroidia</taxon>
        <taxon>Bacteroidales</taxon>
        <taxon>Tannerellaceae</taxon>
        <taxon>Parabacteroides</taxon>
    </lineage>
</organism>
<dbReference type="Proteomes" id="UP000533637">
    <property type="component" value="Unassembled WGS sequence"/>
</dbReference>
<gene>
    <name evidence="1" type="ORF">GGQ57_001087</name>
</gene>